<reference evidence="4 5" key="1">
    <citation type="journal article" date="2012" name="Int. J. Syst. Evol. Microbiol.">
        <title>Marinomonas hwangdonensis sp. nov., isolated from seawater.</title>
        <authorList>
            <person name="Jung Y.T."/>
            <person name="Oh T.K."/>
            <person name="Yoon J.H."/>
        </authorList>
    </citation>
    <scope>NUCLEOTIDE SEQUENCE [LARGE SCALE GENOMIC DNA]</scope>
    <source>
        <strain evidence="4 5">HDW-15</strain>
    </source>
</reference>
<accession>A0A3M8Q6G7</accession>
<gene>
    <name evidence="4" type="ORF">EBI00_07315</name>
</gene>
<evidence type="ECO:0000256" key="2">
    <source>
        <dbReference type="PROSITE-ProRule" id="PRU00169"/>
    </source>
</evidence>
<dbReference type="InterPro" id="IPR001789">
    <property type="entry name" value="Sig_transdc_resp-reg_receiver"/>
</dbReference>
<comment type="caution">
    <text evidence="4">The sequence shown here is derived from an EMBL/GenBank/DDBJ whole genome shotgun (WGS) entry which is preliminary data.</text>
</comment>
<keyword evidence="1 2" id="KW-0597">Phosphoprotein</keyword>
<evidence type="ECO:0000313" key="4">
    <source>
        <dbReference type="EMBL" id="RNF51686.1"/>
    </source>
</evidence>
<dbReference type="EMBL" id="RIZG01000003">
    <property type="protein sequence ID" value="RNF51686.1"/>
    <property type="molecule type" value="Genomic_DNA"/>
</dbReference>
<dbReference type="PROSITE" id="PS50110">
    <property type="entry name" value="RESPONSE_REGULATORY"/>
    <property type="match status" value="1"/>
</dbReference>
<dbReference type="RefSeq" id="WP_123095256.1">
    <property type="nucleotide sequence ID" value="NZ_RIZG01000003.1"/>
</dbReference>
<evidence type="ECO:0000256" key="1">
    <source>
        <dbReference type="ARBA" id="ARBA00022553"/>
    </source>
</evidence>
<dbReference type="GO" id="GO:0000160">
    <property type="term" value="P:phosphorelay signal transduction system"/>
    <property type="evidence" value="ECO:0007669"/>
    <property type="project" value="InterPro"/>
</dbReference>
<feature type="domain" description="Response regulatory" evidence="3">
    <location>
        <begin position="6"/>
        <end position="124"/>
    </location>
</feature>
<dbReference type="Pfam" id="PF00072">
    <property type="entry name" value="Response_reg"/>
    <property type="match status" value="1"/>
</dbReference>
<proteinExistence type="predicted"/>
<evidence type="ECO:0000259" key="3">
    <source>
        <dbReference type="PROSITE" id="PS50110"/>
    </source>
</evidence>
<name>A0A3M8Q6G7_9GAMM</name>
<dbReference type="OrthoDB" id="9800897at2"/>
<protein>
    <submittedName>
        <fullName evidence="4">Response regulator</fullName>
    </submittedName>
</protein>
<feature type="modified residue" description="4-aspartylphosphate" evidence="2">
    <location>
        <position position="56"/>
    </location>
</feature>
<keyword evidence="5" id="KW-1185">Reference proteome</keyword>
<evidence type="ECO:0000313" key="5">
    <source>
        <dbReference type="Proteomes" id="UP000280507"/>
    </source>
</evidence>
<organism evidence="4 5">
    <name type="scientific">Marinomonas hwangdonensis</name>
    <dbReference type="NCBI Taxonomy" id="1053647"/>
    <lineage>
        <taxon>Bacteria</taxon>
        <taxon>Pseudomonadati</taxon>
        <taxon>Pseudomonadota</taxon>
        <taxon>Gammaproteobacteria</taxon>
        <taxon>Oceanospirillales</taxon>
        <taxon>Oceanospirillaceae</taxon>
        <taxon>Marinomonas</taxon>
    </lineage>
</organism>
<dbReference type="SMART" id="SM00448">
    <property type="entry name" value="REC"/>
    <property type="match status" value="1"/>
</dbReference>
<dbReference type="PANTHER" id="PTHR44591:SF3">
    <property type="entry name" value="RESPONSE REGULATORY DOMAIN-CONTAINING PROTEIN"/>
    <property type="match status" value="1"/>
</dbReference>
<dbReference type="InterPro" id="IPR050595">
    <property type="entry name" value="Bact_response_regulator"/>
</dbReference>
<dbReference type="Proteomes" id="UP000280507">
    <property type="component" value="Unassembled WGS sequence"/>
</dbReference>
<dbReference type="InterPro" id="IPR011006">
    <property type="entry name" value="CheY-like_superfamily"/>
</dbReference>
<dbReference type="Gene3D" id="3.40.50.2300">
    <property type="match status" value="1"/>
</dbReference>
<dbReference type="AlphaFoldDB" id="A0A3M8Q6G7"/>
<dbReference type="PANTHER" id="PTHR44591">
    <property type="entry name" value="STRESS RESPONSE REGULATOR PROTEIN 1"/>
    <property type="match status" value="1"/>
</dbReference>
<sequence length="132" mass="14574">MSELQKVLYVEDDVDIREIATIALQDIGGLTVEVCESGTQALTVIDDFAPQLVLLDVMMPDMNGPETLVALRQQGSVTDATVVAFMTAKVHPEELERYYELGVTNIISKPFDPMTLADDVRAIWDSAEQKKS</sequence>
<dbReference type="SUPFAM" id="SSF52172">
    <property type="entry name" value="CheY-like"/>
    <property type="match status" value="1"/>
</dbReference>